<dbReference type="InterPro" id="IPR002104">
    <property type="entry name" value="Integrase_catalytic"/>
</dbReference>
<dbReference type="Gene3D" id="1.10.443.10">
    <property type="entry name" value="Intergrase catalytic core"/>
    <property type="match status" value="1"/>
</dbReference>
<evidence type="ECO:0000313" key="6">
    <source>
        <dbReference type="Proteomes" id="UP000012062"/>
    </source>
</evidence>
<comment type="caution">
    <text evidence="5">The sequence shown here is derived from an EMBL/GenBank/DDBJ whole genome shotgun (WGS) entry which is preliminary data.</text>
</comment>
<dbReference type="GO" id="GO:0003677">
    <property type="term" value="F:DNA binding"/>
    <property type="evidence" value="ECO:0007669"/>
    <property type="project" value="UniProtKB-KW"/>
</dbReference>
<keyword evidence="3" id="KW-0233">DNA recombination</keyword>
<organism evidence="5 6">
    <name type="scientific">Mesorhizobium metallidurans STM 2683</name>
    <dbReference type="NCBI Taxonomy" id="1297569"/>
    <lineage>
        <taxon>Bacteria</taxon>
        <taxon>Pseudomonadati</taxon>
        <taxon>Pseudomonadota</taxon>
        <taxon>Alphaproteobacteria</taxon>
        <taxon>Hyphomicrobiales</taxon>
        <taxon>Phyllobacteriaceae</taxon>
        <taxon>Mesorhizobium</taxon>
    </lineage>
</organism>
<dbReference type="Pfam" id="PF00589">
    <property type="entry name" value="Phage_integrase"/>
    <property type="match status" value="1"/>
</dbReference>
<dbReference type="PROSITE" id="PS51898">
    <property type="entry name" value="TYR_RECOMBINASE"/>
    <property type="match status" value="1"/>
</dbReference>
<accession>M5EVU3</accession>
<evidence type="ECO:0000313" key="5">
    <source>
        <dbReference type="EMBL" id="CCV09134.1"/>
    </source>
</evidence>
<dbReference type="STRING" id="1297569.MESS2_860012"/>
<dbReference type="Gene3D" id="1.10.150.130">
    <property type="match status" value="2"/>
</dbReference>
<dbReference type="InterPro" id="IPR050090">
    <property type="entry name" value="Tyrosine_recombinase_XerCD"/>
</dbReference>
<dbReference type="GO" id="GO:0006310">
    <property type="term" value="P:DNA recombination"/>
    <property type="evidence" value="ECO:0007669"/>
    <property type="project" value="UniProtKB-KW"/>
</dbReference>
<dbReference type="PANTHER" id="PTHR30349:SF90">
    <property type="entry name" value="TYROSINE RECOMBINASE XERD"/>
    <property type="match status" value="1"/>
</dbReference>
<feature type="domain" description="Tyr recombinase" evidence="4">
    <location>
        <begin position="321"/>
        <end position="504"/>
    </location>
</feature>
<dbReference type="InterPro" id="IPR010998">
    <property type="entry name" value="Integrase_recombinase_N"/>
</dbReference>
<dbReference type="PANTHER" id="PTHR30349">
    <property type="entry name" value="PHAGE INTEGRASE-RELATED"/>
    <property type="match status" value="1"/>
</dbReference>
<dbReference type="Proteomes" id="UP000012062">
    <property type="component" value="Unassembled WGS sequence"/>
</dbReference>
<dbReference type="OrthoDB" id="67979at2"/>
<dbReference type="GO" id="GO:0015074">
    <property type="term" value="P:DNA integration"/>
    <property type="evidence" value="ECO:0007669"/>
    <property type="project" value="UniProtKB-KW"/>
</dbReference>
<protein>
    <submittedName>
        <fullName evidence="5">Phage integrase</fullName>
    </submittedName>
</protein>
<dbReference type="EMBL" id="CAUM01000157">
    <property type="protein sequence ID" value="CCV09134.1"/>
    <property type="molecule type" value="Genomic_DNA"/>
</dbReference>
<dbReference type="InterPro" id="IPR011010">
    <property type="entry name" value="DNA_brk_join_enz"/>
</dbReference>
<dbReference type="RefSeq" id="WP_008877989.1">
    <property type="nucleotide sequence ID" value="NZ_CAUM01000157.1"/>
</dbReference>
<keyword evidence="2" id="KW-0238">DNA-binding</keyword>
<sequence>MASHPNSRSGGGPRAATLDDRALVQGYLAQHPKLAAGALSAARHFLKWAGAHDIAYKDLDAAAVDRFARHRCRCGRYSPRQLRDPVYMTDVRRFLRHLENAGIVTVPASVDRLDKYLPEFSVRLRAVGYSKPTYAGRLSQARHFAEWILQARIPAKEITDVAIEQFALHDCRCGIRTKRGRRVTDTGTKDRRRGARRFVNFLRDQDVINLSAPPDTLEIDPRLDGLAQWLRRERGATEETIRRYQHEAGRWIGVLGKDPAHYNAATIRSIVLDQIPERSRSSIRMTVTVLRAFLRFTVSQGLCAPFLLHAVPPAIRRKLSTVPRVIPTATIEDIIASSGTTTSVDIRDRAILLLLARMALRAGDVWQLRLFDIDWRAGRLRLLGKSRRGTMLPLPQDAGDALLAYIEDARPIVSTDRVFLRTQAPFTPLRSSAEIAGIVARILNRGGFSHLPTGSHVFRHSLASAWLRDGADLDQIGIALRHASRDTTAIYAKVDISMLAAVVQSWPGAAS</sequence>
<gene>
    <name evidence="5" type="ORF">MESS2_860012</name>
</gene>
<evidence type="ECO:0000256" key="3">
    <source>
        <dbReference type="ARBA" id="ARBA00023172"/>
    </source>
</evidence>
<proteinExistence type="predicted"/>
<keyword evidence="6" id="KW-1185">Reference proteome</keyword>
<dbReference type="InterPro" id="IPR013762">
    <property type="entry name" value="Integrase-like_cat_sf"/>
</dbReference>
<name>M5EVU3_9HYPH</name>
<evidence type="ECO:0000259" key="4">
    <source>
        <dbReference type="PROSITE" id="PS51898"/>
    </source>
</evidence>
<dbReference type="AlphaFoldDB" id="M5EVU3"/>
<evidence type="ECO:0000256" key="1">
    <source>
        <dbReference type="ARBA" id="ARBA00022908"/>
    </source>
</evidence>
<reference evidence="5 6" key="1">
    <citation type="submission" date="2013-02" db="EMBL/GenBank/DDBJ databases">
        <authorList>
            <person name="Genoscope - CEA"/>
        </authorList>
    </citation>
    <scope>NUCLEOTIDE SEQUENCE [LARGE SCALE GENOMIC DNA]</scope>
    <source>
        <strain evidence="5 6">STM 2683</strain>
    </source>
</reference>
<dbReference type="SUPFAM" id="SSF56349">
    <property type="entry name" value="DNA breaking-rejoining enzymes"/>
    <property type="match status" value="1"/>
</dbReference>
<evidence type="ECO:0000256" key="2">
    <source>
        <dbReference type="ARBA" id="ARBA00023125"/>
    </source>
</evidence>
<keyword evidence="1" id="KW-0229">DNA integration</keyword>
<dbReference type="eggNOG" id="COG4974">
    <property type="taxonomic scope" value="Bacteria"/>
</dbReference>